<keyword evidence="3" id="KW-0547">Nucleotide-binding</keyword>
<organism evidence="3">
    <name type="scientific">Siphoviridae sp. ctRGt12</name>
    <dbReference type="NCBI Taxonomy" id="2825501"/>
    <lineage>
        <taxon>Viruses</taxon>
        <taxon>Duplodnaviria</taxon>
        <taxon>Heunggongvirae</taxon>
        <taxon>Uroviricota</taxon>
        <taxon>Caudoviricetes</taxon>
    </lineage>
</organism>
<dbReference type="EMBL" id="BK016248">
    <property type="protein sequence ID" value="DAG05008.1"/>
    <property type="molecule type" value="Genomic_DNA"/>
</dbReference>
<dbReference type="Pfam" id="PF19263">
    <property type="entry name" value="DUF5906"/>
    <property type="match status" value="1"/>
</dbReference>
<protein>
    <submittedName>
        <fullName evidence="3">DsDNA helicase</fullName>
    </submittedName>
</protein>
<dbReference type="InterPro" id="IPR051620">
    <property type="entry name" value="ORF904-like_C"/>
</dbReference>
<keyword evidence="1" id="KW-0378">Hydrolase</keyword>
<dbReference type="PANTHER" id="PTHR35372">
    <property type="entry name" value="ATP BINDING PROTEIN-RELATED"/>
    <property type="match status" value="1"/>
</dbReference>
<dbReference type="NCBIfam" id="TIGR01613">
    <property type="entry name" value="primase_Cterm"/>
    <property type="match status" value="1"/>
</dbReference>
<name>A0A8S5VE98_9CAUD</name>
<proteinExistence type="predicted"/>
<dbReference type="Gene3D" id="3.40.50.300">
    <property type="entry name" value="P-loop containing nucleotide triphosphate hydrolases"/>
    <property type="match status" value="1"/>
</dbReference>
<dbReference type="Pfam" id="PF22763">
    <property type="entry name" value="NrS1-1_pol-like_HBD"/>
    <property type="match status" value="1"/>
</dbReference>
<feature type="domain" description="Bacteriophage/plasmid primase P4 C-terminal" evidence="2">
    <location>
        <begin position="321"/>
        <end position="458"/>
    </location>
</feature>
<dbReference type="InterPro" id="IPR027417">
    <property type="entry name" value="P-loop_NTPase"/>
</dbReference>
<dbReference type="SUPFAM" id="SSF52540">
    <property type="entry name" value="P-loop containing nucleoside triphosphate hydrolases"/>
    <property type="match status" value="1"/>
</dbReference>
<sequence length="767" mass="86945">MGDMTVDELKDKKLWFLWSAKPGRNGKVTKVPFAANGGTTGTDDAHKGTWVSFDDAESARNQFRASGIGLKIPKGFFLLDIDHKDISDPFAQLMLSRFSSYAEVSPSGKGIHIIGQCDITKLPVHFDDRRKKLVLDSEYYQKRSDIGLELYIGDITNRYGTFTGNTINSLPIADCTQAVLTTLDKEMRKKPKAKYSAKRDGDRAVFDIVCDLRKQKNGDKFIRLYDKGDFSEYGSQSEADAALCALIAFRTGADPDAIDEVFRSSALYRSKWERDDYRENTINAGISACNGVFHRSKMEHPDFIKFNEQTGEPYVSVPLLAKYVREHLQYILVRDNGKQGLLKYVYEGGCYRLYADNMLLGIIKKYIADYDEELVKMSKVNEVLLHITTDLTYVSQDALNADEDIINFQNGILKITATDTELIPHSADILSTIQLPCEWSDEDIDTLVFDSYMDTLTNGDEMVKQLLMEFIGVCISNVKGWRMKKALFLVGQGDTGKSQLKSLVERLLGRGNFIGIDLKEIESRFGTGAVYGTRLAGSSDMSFLSVDELKTFKKMTGGDSLFAEFKGQQAFEFTFNGLLWFCMNRLPKFGGDDGKWVYDRIMVVDCPNVIPKEQQDKQLLEKMFAERRGIVKKAVKALQTVIANGYRFTEPDSIAEARRDYQSANSTVISFYEECMCPWENGKIVRHCTTGRIYKVYQAWCRENNHGYARTAKEFREQLAGYLGGTFADVTTRQKGNTYYKDFTITEETKELYAKEYGYEETEFLAG</sequence>
<dbReference type="InterPro" id="IPR006500">
    <property type="entry name" value="Helicase_put_C_phage/plasmid"/>
</dbReference>
<dbReference type="PANTHER" id="PTHR35372:SF2">
    <property type="entry name" value="SF3 HELICASE DOMAIN-CONTAINING PROTEIN"/>
    <property type="match status" value="1"/>
</dbReference>
<keyword evidence="3" id="KW-0067">ATP-binding</keyword>
<dbReference type="GO" id="GO:0004386">
    <property type="term" value="F:helicase activity"/>
    <property type="evidence" value="ECO:0007669"/>
    <property type="project" value="UniProtKB-KW"/>
</dbReference>
<keyword evidence="3" id="KW-0347">Helicase</keyword>
<dbReference type="InterPro" id="IPR014818">
    <property type="entry name" value="Phage/plasmid_primase_P4_C"/>
</dbReference>
<dbReference type="GO" id="GO:0016787">
    <property type="term" value="F:hydrolase activity"/>
    <property type="evidence" value="ECO:0007669"/>
    <property type="project" value="UniProtKB-KW"/>
</dbReference>
<evidence type="ECO:0000313" key="3">
    <source>
        <dbReference type="EMBL" id="DAG05008.1"/>
    </source>
</evidence>
<dbReference type="SMART" id="SM00885">
    <property type="entry name" value="D5_N"/>
    <property type="match status" value="1"/>
</dbReference>
<evidence type="ECO:0000256" key="1">
    <source>
        <dbReference type="ARBA" id="ARBA00022801"/>
    </source>
</evidence>
<evidence type="ECO:0000259" key="2">
    <source>
        <dbReference type="SMART" id="SM00885"/>
    </source>
</evidence>
<dbReference type="InterPro" id="IPR054468">
    <property type="entry name" value="NrSPol-like_HBD"/>
</dbReference>
<dbReference type="Pfam" id="PF08706">
    <property type="entry name" value="D5_N"/>
    <property type="match status" value="1"/>
</dbReference>
<accession>A0A8S5VE98</accession>
<reference evidence="3" key="1">
    <citation type="journal article" date="2021" name="Proc. Natl. Acad. Sci. U.S.A.">
        <title>A Catalog of Tens of Thousands of Viruses from Human Metagenomes Reveals Hidden Associations with Chronic Diseases.</title>
        <authorList>
            <person name="Tisza M.J."/>
            <person name="Buck C.B."/>
        </authorList>
    </citation>
    <scope>NUCLEOTIDE SEQUENCE</scope>
    <source>
        <strain evidence="3">CtRGt12</strain>
    </source>
</reference>
<dbReference type="InterPro" id="IPR045455">
    <property type="entry name" value="NrS-1_pol-like_helicase"/>
</dbReference>